<dbReference type="GO" id="GO:0005634">
    <property type="term" value="C:nucleus"/>
    <property type="evidence" value="ECO:0007669"/>
    <property type="project" value="UniProtKB-SubCell"/>
</dbReference>
<dbReference type="GO" id="GO:0008270">
    <property type="term" value="F:zinc ion binding"/>
    <property type="evidence" value="ECO:0007669"/>
    <property type="project" value="UniProtKB-KW"/>
</dbReference>
<dbReference type="InterPro" id="IPR036236">
    <property type="entry name" value="Znf_C2H2_sf"/>
</dbReference>
<dbReference type="PANTHER" id="PTHR16515:SF66">
    <property type="entry name" value="C2H2-TYPE DOMAIN-CONTAINING PROTEIN"/>
    <property type="match status" value="1"/>
</dbReference>
<dbReference type="AlphaFoldDB" id="A0A6A6ERH9"/>
<accession>A0A6A6ERH9</accession>
<feature type="domain" description="C2H2-type" evidence="9">
    <location>
        <begin position="365"/>
        <end position="398"/>
    </location>
</feature>
<keyword evidence="4 7" id="KW-0863">Zinc-finger</keyword>
<dbReference type="PROSITE" id="PS00028">
    <property type="entry name" value="ZINC_FINGER_C2H2_1"/>
    <property type="match status" value="1"/>
</dbReference>
<name>A0A6A6ERH9_9PEZI</name>
<dbReference type="PANTHER" id="PTHR16515">
    <property type="entry name" value="PR DOMAIN ZINC FINGER PROTEIN"/>
    <property type="match status" value="1"/>
</dbReference>
<dbReference type="OrthoDB" id="10018191at2759"/>
<dbReference type="PROSITE" id="PS50157">
    <property type="entry name" value="ZINC_FINGER_C2H2_2"/>
    <property type="match status" value="2"/>
</dbReference>
<dbReference type="InterPro" id="IPR013087">
    <property type="entry name" value="Znf_C2H2_type"/>
</dbReference>
<evidence type="ECO:0000256" key="5">
    <source>
        <dbReference type="ARBA" id="ARBA00022833"/>
    </source>
</evidence>
<evidence type="ECO:0000313" key="11">
    <source>
        <dbReference type="Proteomes" id="UP000800200"/>
    </source>
</evidence>
<organism evidence="10 11">
    <name type="scientific">Zopfia rhizophila CBS 207.26</name>
    <dbReference type="NCBI Taxonomy" id="1314779"/>
    <lineage>
        <taxon>Eukaryota</taxon>
        <taxon>Fungi</taxon>
        <taxon>Dikarya</taxon>
        <taxon>Ascomycota</taxon>
        <taxon>Pezizomycotina</taxon>
        <taxon>Dothideomycetes</taxon>
        <taxon>Dothideomycetes incertae sedis</taxon>
        <taxon>Zopfiaceae</taxon>
        <taxon>Zopfia</taxon>
    </lineage>
</organism>
<keyword evidence="6" id="KW-0539">Nucleus</keyword>
<evidence type="ECO:0000256" key="2">
    <source>
        <dbReference type="ARBA" id="ARBA00022723"/>
    </source>
</evidence>
<comment type="subcellular location">
    <subcellularLocation>
        <location evidence="1">Nucleus</location>
    </subcellularLocation>
</comment>
<evidence type="ECO:0000256" key="8">
    <source>
        <dbReference type="SAM" id="MobiDB-lite"/>
    </source>
</evidence>
<feature type="domain" description="C2H2-type" evidence="9">
    <location>
        <begin position="399"/>
        <end position="426"/>
    </location>
</feature>
<dbReference type="SUPFAM" id="SSF57667">
    <property type="entry name" value="beta-beta-alpha zinc fingers"/>
    <property type="match status" value="1"/>
</dbReference>
<evidence type="ECO:0000259" key="9">
    <source>
        <dbReference type="PROSITE" id="PS50157"/>
    </source>
</evidence>
<dbReference type="Gene3D" id="3.30.160.60">
    <property type="entry name" value="Classic Zinc Finger"/>
    <property type="match status" value="2"/>
</dbReference>
<dbReference type="EMBL" id="ML994611">
    <property type="protein sequence ID" value="KAF2194777.1"/>
    <property type="molecule type" value="Genomic_DNA"/>
</dbReference>
<evidence type="ECO:0000256" key="3">
    <source>
        <dbReference type="ARBA" id="ARBA00022737"/>
    </source>
</evidence>
<evidence type="ECO:0000313" key="10">
    <source>
        <dbReference type="EMBL" id="KAF2194777.1"/>
    </source>
</evidence>
<evidence type="ECO:0000256" key="1">
    <source>
        <dbReference type="ARBA" id="ARBA00004123"/>
    </source>
</evidence>
<keyword evidence="5" id="KW-0862">Zinc</keyword>
<protein>
    <recommendedName>
        <fullName evidence="9">C2H2-type domain-containing protein</fullName>
    </recommendedName>
</protein>
<reference evidence="10" key="1">
    <citation type="journal article" date="2020" name="Stud. Mycol.">
        <title>101 Dothideomycetes genomes: a test case for predicting lifestyles and emergence of pathogens.</title>
        <authorList>
            <person name="Haridas S."/>
            <person name="Albert R."/>
            <person name="Binder M."/>
            <person name="Bloem J."/>
            <person name="Labutti K."/>
            <person name="Salamov A."/>
            <person name="Andreopoulos B."/>
            <person name="Baker S."/>
            <person name="Barry K."/>
            <person name="Bills G."/>
            <person name="Bluhm B."/>
            <person name="Cannon C."/>
            <person name="Castanera R."/>
            <person name="Culley D."/>
            <person name="Daum C."/>
            <person name="Ezra D."/>
            <person name="Gonzalez J."/>
            <person name="Henrissat B."/>
            <person name="Kuo A."/>
            <person name="Liang C."/>
            <person name="Lipzen A."/>
            <person name="Lutzoni F."/>
            <person name="Magnuson J."/>
            <person name="Mondo S."/>
            <person name="Nolan M."/>
            <person name="Ohm R."/>
            <person name="Pangilinan J."/>
            <person name="Park H.-J."/>
            <person name="Ramirez L."/>
            <person name="Alfaro M."/>
            <person name="Sun H."/>
            <person name="Tritt A."/>
            <person name="Yoshinaga Y."/>
            <person name="Zwiers L.-H."/>
            <person name="Turgeon B."/>
            <person name="Goodwin S."/>
            <person name="Spatafora J."/>
            <person name="Crous P."/>
            <person name="Grigoriev I."/>
        </authorList>
    </citation>
    <scope>NUCLEOTIDE SEQUENCE</scope>
    <source>
        <strain evidence="10">CBS 207.26</strain>
    </source>
</reference>
<dbReference type="GO" id="GO:0010468">
    <property type="term" value="P:regulation of gene expression"/>
    <property type="evidence" value="ECO:0007669"/>
    <property type="project" value="TreeGrafter"/>
</dbReference>
<evidence type="ECO:0000256" key="6">
    <source>
        <dbReference type="ARBA" id="ARBA00023242"/>
    </source>
</evidence>
<sequence>MTITGAVGYRQLDSKDGFQAPQSGALSSGFLTPASSASEGRRDSIASSQSSFSYCQSFTSDYSIHTDYSIPITPNSGRSLLVDNSYIDLMAYESRQGVTEKAFHGLPLSLSSKTPILGDSYETWVMVSRPEEPSSSQTMPFSQHDVLPAAADFSLALRAVVDQRPSQEQVMNTTAGQGWEILPAKQWPEMHRQQQLMQQLPLDLGNEMRDGWNTDVVPSLERSHGMFLETVMPSDAILKGQDEYMYMSDGFEDMSTYANPSASFPPSPQEVCFKREESTAIKGEPGTGESDETMTRSIYVSPTGGKGVKKERRSRGVPKKRSKILRHRPEILDPPEGKWYIELEGGIRRDERTGKWIGSHRQKKYVCGEIVGGRECRNRFARPEHLKRHKETHTGDRKFWCKICQKLFNRNDNCQEHYWTHVERPGKKTGRNKKMSLREVEKIAGDVKVIEKMRHKWAMEFEQLMRV</sequence>
<proteinExistence type="predicted"/>
<feature type="region of interest" description="Disordered" evidence="8">
    <location>
        <begin position="298"/>
        <end position="321"/>
    </location>
</feature>
<keyword evidence="11" id="KW-1185">Reference proteome</keyword>
<evidence type="ECO:0000256" key="7">
    <source>
        <dbReference type="PROSITE-ProRule" id="PRU00042"/>
    </source>
</evidence>
<gene>
    <name evidence="10" type="ORF">K469DRAFT_686738</name>
</gene>
<evidence type="ECO:0000256" key="4">
    <source>
        <dbReference type="ARBA" id="ARBA00022771"/>
    </source>
</evidence>
<dbReference type="InterPro" id="IPR050331">
    <property type="entry name" value="Zinc_finger"/>
</dbReference>
<keyword evidence="3" id="KW-0677">Repeat</keyword>
<dbReference type="Proteomes" id="UP000800200">
    <property type="component" value="Unassembled WGS sequence"/>
</dbReference>
<keyword evidence="2" id="KW-0479">Metal-binding</keyword>
<feature type="compositionally biased region" description="Basic residues" evidence="8">
    <location>
        <begin position="307"/>
        <end position="321"/>
    </location>
</feature>